<accession>A0A3P7JP10</accession>
<dbReference type="GO" id="GO:0015645">
    <property type="term" value="F:fatty acid ligase activity"/>
    <property type="evidence" value="ECO:0007669"/>
    <property type="project" value="TreeGrafter"/>
</dbReference>
<evidence type="ECO:0000259" key="5">
    <source>
        <dbReference type="Pfam" id="PF13193"/>
    </source>
</evidence>
<gene>
    <name evidence="6" type="ORF">SVUK_LOCUS17611</name>
</gene>
<proteinExistence type="inferred from homology"/>
<keyword evidence="4" id="KW-0067">ATP-binding</keyword>
<dbReference type="Pfam" id="PF13193">
    <property type="entry name" value="AMP-binding_C"/>
    <property type="match status" value="1"/>
</dbReference>
<dbReference type="Proteomes" id="UP000270094">
    <property type="component" value="Unassembled WGS sequence"/>
</dbReference>
<dbReference type="SUPFAM" id="SSF56801">
    <property type="entry name" value="Acetyl-CoA synthetase-like"/>
    <property type="match status" value="1"/>
</dbReference>
<sequence>EDVILTHPSVKEVAVIGIEHPESGQVPKAFVVLQDGVDEHLAILGIKALVNEKVASTKQLRGGVVICAELPKTSSGKVKRSELRKHFGP</sequence>
<evidence type="ECO:0000256" key="1">
    <source>
        <dbReference type="ARBA" id="ARBA00006432"/>
    </source>
</evidence>
<dbReference type="GO" id="GO:0005524">
    <property type="term" value="F:ATP binding"/>
    <property type="evidence" value="ECO:0007669"/>
    <property type="project" value="UniProtKB-KW"/>
</dbReference>
<evidence type="ECO:0000313" key="6">
    <source>
        <dbReference type="EMBL" id="VDM82613.1"/>
    </source>
</evidence>
<dbReference type="GO" id="GO:0006637">
    <property type="term" value="P:acyl-CoA metabolic process"/>
    <property type="evidence" value="ECO:0007669"/>
    <property type="project" value="TreeGrafter"/>
</dbReference>
<keyword evidence="2" id="KW-0436">Ligase</keyword>
<dbReference type="PANTHER" id="PTHR43605">
    <property type="entry name" value="ACYL-COENZYME A SYNTHETASE"/>
    <property type="match status" value="1"/>
</dbReference>
<protein>
    <recommendedName>
        <fullName evidence="5">AMP-binding enzyme C-terminal domain-containing protein</fullName>
    </recommendedName>
</protein>
<evidence type="ECO:0000256" key="2">
    <source>
        <dbReference type="ARBA" id="ARBA00022598"/>
    </source>
</evidence>
<evidence type="ECO:0000256" key="3">
    <source>
        <dbReference type="ARBA" id="ARBA00022741"/>
    </source>
</evidence>
<dbReference type="EMBL" id="UYYB01118484">
    <property type="protein sequence ID" value="VDM82613.1"/>
    <property type="molecule type" value="Genomic_DNA"/>
</dbReference>
<dbReference type="InterPro" id="IPR051087">
    <property type="entry name" value="Mitochondrial_ACSM"/>
</dbReference>
<comment type="similarity">
    <text evidence="1">Belongs to the ATP-dependent AMP-binding enzyme family.</text>
</comment>
<feature type="non-terminal residue" evidence="6">
    <location>
        <position position="1"/>
    </location>
</feature>
<dbReference type="InterPro" id="IPR025110">
    <property type="entry name" value="AMP-bd_C"/>
</dbReference>
<dbReference type="GO" id="GO:0004321">
    <property type="term" value="F:fatty-acyl-CoA synthase activity"/>
    <property type="evidence" value="ECO:0007669"/>
    <property type="project" value="TreeGrafter"/>
</dbReference>
<evidence type="ECO:0000313" key="7">
    <source>
        <dbReference type="Proteomes" id="UP000270094"/>
    </source>
</evidence>
<name>A0A3P7JP10_STRVU</name>
<dbReference type="PANTHER" id="PTHR43605:SF10">
    <property type="entry name" value="ACYL-COA SYNTHETASE MEDIUM CHAIN FAMILY MEMBER 3"/>
    <property type="match status" value="1"/>
</dbReference>
<evidence type="ECO:0000256" key="4">
    <source>
        <dbReference type="ARBA" id="ARBA00022840"/>
    </source>
</evidence>
<dbReference type="InterPro" id="IPR045851">
    <property type="entry name" value="AMP-bd_C_sf"/>
</dbReference>
<reference evidence="6 7" key="1">
    <citation type="submission" date="2018-11" db="EMBL/GenBank/DDBJ databases">
        <authorList>
            <consortium name="Pathogen Informatics"/>
        </authorList>
    </citation>
    <scope>NUCLEOTIDE SEQUENCE [LARGE SCALE GENOMIC DNA]</scope>
</reference>
<feature type="domain" description="AMP-binding enzyme C-terminal" evidence="5">
    <location>
        <begin position="1"/>
        <end position="77"/>
    </location>
</feature>
<dbReference type="OrthoDB" id="10253869at2759"/>
<keyword evidence="7" id="KW-1185">Reference proteome</keyword>
<keyword evidence="3" id="KW-0547">Nucleotide-binding</keyword>
<dbReference type="GO" id="GO:0006633">
    <property type="term" value="P:fatty acid biosynthetic process"/>
    <property type="evidence" value="ECO:0007669"/>
    <property type="project" value="TreeGrafter"/>
</dbReference>
<organism evidence="6 7">
    <name type="scientific">Strongylus vulgaris</name>
    <name type="common">Blood worm</name>
    <dbReference type="NCBI Taxonomy" id="40348"/>
    <lineage>
        <taxon>Eukaryota</taxon>
        <taxon>Metazoa</taxon>
        <taxon>Ecdysozoa</taxon>
        <taxon>Nematoda</taxon>
        <taxon>Chromadorea</taxon>
        <taxon>Rhabditida</taxon>
        <taxon>Rhabditina</taxon>
        <taxon>Rhabditomorpha</taxon>
        <taxon>Strongyloidea</taxon>
        <taxon>Strongylidae</taxon>
        <taxon>Strongylus</taxon>
    </lineage>
</organism>
<dbReference type="AlphaFoldDB" id="A0A3P7JP10"/>
<dbReference type="Gene3D" id="3.30.300.30">
    <property type="match status" value="1"/>
</dbReference>